<evidence type="ECO:0000256" key="3">
    <source>
        <dbReference type="PROSITE-ProRule" id="PRU01191"/>
    </source>
</evidence>
<feature type="short sequence motif" description="VHIID" evidence="3">
    <location>
        <begin position="245"/>
        <end position="249"/>
    </location>
</feature>
<dbReference type="EMBL" id="JBBNAG010000012">
    <property type="protein sequence ID" value="KAK9089861.1"/>
    <property type="molecule type" value="Genomic_DNA"/>
</dbReference>
<dbReference type="Pfam" id="PF03514">
    <property type="entry name" value="GRAS"/>
    <property type="match status" value="1"/>
</dbReference>
<evidence type="ECO:0000313" key="5">
    <source>
        <dbReference type="Proteomes" id="UP001419268"/>
    </source>
</evidence>
<sequence>MYQQMSYSSMQSPQKQGNSVLFQPIQDSNFYCYNFPSLNHHYMCTDQQNQQSYGLDSSSVYNSPSTTISFSTNGSTTIQESHSCPLSVTTPTDQPLSITDNCDLLDNLDIFQGQNQEDPSENERWKHVLEVVSRRDLKEMMITCAESIANNNLFVSDLLIAELKTMVSVAGDPIQRLSAYLLEGLIARLDLTGNCIYKSLKCNIPTGPKLLSYMQILYEACPYYKFAYISANSAILEAIHQAHCIHIIDFQIAQGSQWIPIIQSLANRANGPPLLRITGVDDAQSAYARNGGLEIVGSRLAKLAKSCKIPFEFHSAAMSGCEVDLNKLGLRPREAIAVNFPYILHHMPDESVGTANHRDRLIRLVRGLNPKIVTLIEQESNTNTSSFVPRFKEALEFYTAMFESVEAAMPGRESRERINVEQNCLARDVVSIVGCEGEERVERHEVLGKWRARFGMAGFKGCPLSVGVKGCVERLLEGYSKEYKVEEVDGALFLGWKGRRLFTCSAWKC</sequence>
<comment type="caution">
    <text evidence="3">Lacks conserved residue(s) required for the propagation of feature annotation.</text>
</comment>
<evidence type="ECO:0000313" key="4">
    <source>
        <dbReference type="EMBL" id="KAK9089861.1"/>
    </source>
</evidence>
<dbReference type="PANTHER" id="PTHR31636">
    <property type="entry name" value="OSJNBA0084A10.13 PROTEIN-RELATED"/>
    <property type="match status" value="1"/>
</dbReference>
<comment type="similarity">
    <text evidence="3">Belongs to the GRAS family.</text>
</comment>
<dbReference type="Proteomes" id="UP001419268">
    <property type="component" value="Unassembled WGS sequence"/>
</dbReference>
<feature type="region of interest" description="SAW" evidence="3">
    <location>
        <begin position="434"/>
        <end position="508"/>
    </location>
</feature>
<feature type="region of interest" description="VHIID" evidence="3">
    <location>
        <begin position="214"/>
        <end position="279"/>
    </location>
</feature>
<keyword evidence="2" id="KW-0804">Transcription</keyword>
<gene>
    <name evidence="4" type="ORF">Scep_028943</name>
</gene>
<organism evidence="4 5">
    <name type="scientific">Stephania cephalantha</name>
    <dbReference type="NCBI Taxonomy" id="152367"/>
    <lineage>
        <taxon>Eukaryota</taxon>
        <taxon>Viridiplantae</taxon>
        <taxon>Streptophyta</taxon>
        <taxon>Embryophyta</taxon>
        <taxon>Tracheophyta</taxon>
        <taxon>Spermatophyta</taxon>
        <taxon>Magnoliopsida</taxon>
        <taxon>Ranunculales</taxon>
        <taxon>Menispermaceae</taxon>
        <taxon>Menispermoideae</taxon>
        <taxon>Cissampelideae</taxon>
        <taxon>Stephania</taxon>
    </lineage>
</organism>
<dbReference type="InterPro" id="IPR005202">
    <property type="entry name" value="TF_GRAS"/>
</dbReference>
<keyword evidence="1" id="KW-0805">Transcription regulation</keyword>
<feature type="region of interest" description="Leucine repeat I (LRI)" evidence="3">
    <location>
        <begin position="135"/>
        <end position="195"/>
    </location>
</feature>
<comment type="caution">
    <text evidence="4">The sequence shown here is derived from an EMBL/GenBank/DDBJ whole genome shotgun (WGS) entry which is preliminary data.</text>
</comment>
<dbReference type="AlphaFoldDB" id="A0AAP0EAV4"/>
<dbReference type="PROSITE" id="PS50985">
    <property type="entry name" value="GRAS"/>
    <property type="match status" value="1"/>
</dbReference>
<protein>
    <submittedName>
        <fullName evidence="4">Uncharacterized protein</fullName>
    </submittedName>
</protein>
<keyword evidence="5" id="KW-1185">Reference proteome</keyword>
<evidence type="ECO:0000256" key="1">
    <source>
        <dbReference type="ARBA" id="ARBA00023015"/>
    </source>
</evidence>
<feature type="region of interest" description="Leucine repeat II (LRII)" evidence="3">
    <location>
        <begin position="295"/>
        <end position="327"/>
    </location>
</feature>
<evidence type="ECO:0000256" key="2">
    <source>
        <dbReference type="ARBA" id="ARBA00023163"/>
    </source>
</evidence>
<proteinExistence type="inferred from homology"/>
<accession>A0AAP0EAV4</accession>
<reference evidence="4 5" key="1">
    <citation type="submission" date="2024-01" db="EMBL/GenBank/DDBJ databases">
        <title>Genome assemblies of Stephania.</title>
        <authorList>
            <person name="Yang L."/>
        </authorList>
    </citation>
    <scope>NUCLEOTIDE SEQUENCE [LARGE SCALE GENOMIC DNA]</scope>
    <source>
        <strain evidence="4">JXDWG</strain>
        <tissue evidence="4">Leaf</tissue>
    </source>
</reference>
<name>A0AAP0EAV4_9MAGN</name>